<organism evidence="3 4">
    <name type="scientific">Aquisalinus flavus</name>
    <dbReference type="NCBI Taxonomy" id="1526572"/>
    <lineage>
        <taxon>Bacteria</taxon>
        <taxon>Pseudomonadati</taxon>
        <taxon>Pseudomonadota</taxon>
        <taxon>Alphaproteobacteria</taxon>
        <taxon>Parvularculales</taxon>
        <taxon>Parvularculaceae</taxon>
        <taxon>Aquisalinus</taxon>
    </lineage>
</organism>
<name>A0A8J2Y6S2_9PROT</name>
<reference evidence="3" key="2">
    <citation type="submission" date="2020-09" db="EMBL/GenBank/DDBJ databases">
        <authorList>
            <person name="Sun Q."/>
            <person name="Zhou Y."/>
        </authorList>
    </citation>
    <scope>NUCLEOTIDE SEQUENCE</scope>
    <source>
        <strain evidence="3">CGMCC 1.12921</strain>
    </source>
</reference>
<evidence type="ECO:0000313" key="3">
    <source>
        <dbReference type="EMBL" id="GGD13729.1"/>
    </source>
</evidence>
<evidence type="ECO:0000313" key="4">
    <source>
        <dbReference type="Proteomes" id="UP000613582"/>
    </source>
</evidence>
<feature type="region of interest" description="Disordered" evidence="1">
    <location>
        <begin position="45"/>
        <end position="65"/>
    </location>
</feature>
<keyword evidence="2" id="KW-0472">Membrane</keyword>
<dbReference type="AlphaFoldDB" id="A0A8J2Y6S2"/>
<evidence type="ECO:0000256" key="2">
    <source>
        <dbReference type="SAM" id="Phobius"/>
    </source>
</evidence>
<keyword evidence="2" id="KW-1133">Transmembrane helix</keyword>
<dbReference type="Proteomes" id="UP000613582">
    <property type="component" value="Unassembled WGS sequence"/>
</dbReference>
<keyword evidence="4" id="KW-1185">Reference proteome</keyword>
<proteinExistence type="predicted"/>
<protein>
    <submittedName>
        <fullName evidence="3">Uncharacterized protein</fullName>
    </submittedName>
</protein>
<accession>A0A8J2Y6S2</accession>
<dbReference type="RefSeq" id="WP_188158268.1">
    <property type="nucleotide sequence ID" value="NZ_BMGH01000001.1"/>
</dbReference>
<keyword evidence="2" id="KW-0812">Transmembrane</keyword>
<feature type="transmembrane region" description="Helical" evidence="2">
    <location>
        <begin position="20"/>
        <end position="39"/>
    </location>
</feature>
<feature type="compositionally biased region" description="Low complexity" evidence="1">
    <location>
        <begin position="54"/>
        <end position="65"/>
    </location>
</feature>
<comment type="caution">
    <text evidence="3">The sequence shown here is derived from an EMBL/GenBank/DDBJ whole genome shotgun (WGS) entry which is preliminary data.</text>
</comment>
<sequence>MVEVSKEEGRQGETRNEMRWVLLISTILAVLVLGAFLFFNTGGDTDTAQQPTGSAATAISSSFIT</sequence>
<evidence type="ECO:0000256" key="1">
    <source>
        <dbReference type="SAM" id="MobiDB-lite"/>
    </source>
</evidence>
<dbReference type="EMBL" id="BMGH01000001">
    <property type="protein sequence ID" value="GGD13729.1"/>
    <property type="molecule type" value="Genomic_DNA"/>
</dbReference>
<reference evidence="3" key="1">
    <citation type="journal article" date="2014" name="Int. J. Syst. Evol. Microbiol.">
        <title>Complete genome sequence of Corynebacterium casei LMG S-19264T (=DSM 44701T), isolated from a smear-ripened cheese.</title>
        <authorList>
            <consortium name="US DOE Joint Genome Institute (JGI-PGF)"/>
            <person name="Walter F."/>
            <person name="Albersmeier A."/>
            <person name="Kalinowski J."/>
            <person name="Ruckert C."/>
        </authorList>
    </citation>
    <scope>NUCLEOTIDE SEQUENCE</scope>
    <source>
        <strain evidence="3">CGMCC 1.12921</strain>
    </source>
</reference>
<gene>
    <name evidence="3" type="ORF">GCM10011342_23130</name>
</gene>